<keyword evidence="2" id="KW-1185">Reference proteome</keyword>
<dbReference type="Proteomes" id="UP000692954">
    <property type="component" value="Unassembled WGS sequence"/>
</dbReference>
<reference evidence="1" key="1">
    <citation type="submission" date="2021-01" db="EMBL/GenBank/DDBJ databases">
        <authorList>
            <consortium name="Genoscope - CEA"/>
            <person name="William W."/>
        </authorList>
    </citation>
    <scope>NUCLEOTIDE SEQUENCE</scope>
</reference>
<accession>A0A8S1KVD6</accession>
<dbReference type="EMBL" id="CAJJDN010000011">
    <property type="protein sequence ID" value="CAD8057855.1"/>
    <property type="molecule type" value="Genomic_DNA"/>
</dbReference>
<proteinExistence type="predicted"/>
<evidence type="ECO:0000313" key="1">
    <source>
        <dbReference type="EMBL" id="CAD8057855.1"/>
    </source>
</evidence>
<protein>
    <recommendedName>
        <fullName evidence="3">Protein kinase domain-containing protein</fullName>
    </recommendedName>
</protein>
<organism evidence="1 2">
    <name type="scientific">Paramecium sonneborni</name>
    <dbReference type="NCBI Taxonomy" id="65129"/>
    <lineage>
        <taxon>Eukaryota</taxon>
        <taxon>Sar</taxon>
        <taxon>Alveolata</taxon>
        <taxon>Ciliophora</taxon>
        <taxon>Intramacronucleata</taxon>
        <taxon>Oligohymenophorea</taxon>
        <taxon>Peniculida</taxon>
        <taxon>Parameciidae</taxon>
        <taxon>Paramecium</taxon>
    </lineage>
</organism>
<evidence type="ECO:0008006" key="3">
    <source>
        <dbReference type="Google" id="ProtNLM"/>
    </source>
</evidence>
<name>A0A8S1KVD6_9CILI</name>
<evidence type="ECO:0000313" key="2">
    <source>
        <dbReference type="Proteomes" id="UP000692954"/>
    </source>
</evidence>
<gene>
    <name evidence="1" type="ORF">PSON_ATCC_30995.1.T0110426</name>
</gene>
<dbReference type="AlphaFoldDB" id="A0A8S1KVD6"/>
<comment type="caution">
    <text evidence="1">The sequence shown here is derived from an EMBL/GenBank/DDBJ whole genome shotgun (WGS) entry which is preliminary data.</text>
</comment>
<sequence length="268" mass="32284">MEGLLGNFQRIQTFQNQEQQQLFEDKVRKYEQYPKPTNRKEGYQNLSSNSSFLQFSYSHCFSLELLIAAIKTNYIRLFNGQIILILQKIIEHFQLKQSKAIHHGNIQPRNIIIELQVDDQFKTLTTYARPINIKRIYFTNYILNQTESDGDNLKTIIVGFLELAEIRRNDKKLFQEDFLQQILKFPYYQIEETLQTLVIDSKKQYYQDSDQETGYFAPRYWWSKDYPYELEKIKKITESNDNMLDKVIQEETMKKKLEQYNIQFLFKL</sequence>